<protein>
    <submittedName>
        <fullName evidence="2">Uncharacterized protein</fullName>
    </submittedName>
</protein>
<dbReference type="PANTHER" id="PTHR35896">
    <property type="entry name" value="IG-LIKE DOMAIN-CONTAINING PROTEIN"/>
    <property type="match status" value="1"/>
</dbReference>
<keyword evidence="3" id="KW-1185">Reference proteome</keyword>
<sequence>MALYHRLSEDEEDCKTLIDSPDQPLARPAALQRFPLVVSAGIGALLASLVWTVFLGLGRLQAAAPAPSPLLGCGNSSVEARELGCRFQTWSYSWEPPACFDEALESDFLRVREQDQLPYYLDREGQQPVDWEVVARGDLTGVTEQGFLWTVWRGHFWHCTFLLRKFFRGQAGVSREDLDAEHLHHCQHWMADPFRHAWDEIIIKVPLTYDGRCDVNIPRLEPIYDN</sequence>
<accession>A0A1L9S552</accession>
<reference evidence="3" key="1">
    <citation type="journal article" date="2017" name="Genome Biol.">
        <title>Comparative genomics reveals high biological diversity and specific adaptations in the industrially and medically important fungal genus Aspergillus.</title>
        <authorList>
            <person name="de Vries R.P."/>
            <person name="Riley R."/>
            <person name="Wiebenga A."/>
            <person name="Aguilar-Osorio G."/>
            <person name="Amillis S."/>
            <person name="Uchima C.A."/>
            <person name="Anderluh G."/>
            <person name="Asadollahi M."/>
            <person name="Askin M."/>
            <person name="Barry K."/>
            <person name="Battaglia E."/>
            <person name="Bayram O."/>
            <person name="Benocci T."/>
            <person name="Braus-Stromeyer S.A."/>
            <person name="Caldana C."/>
            <person name="Canovas D."/>
            <person name="Cerqueira G.C."/>
            <person name="Chen F."/>
            <person name="Chen W."/>
            <person name="Choi C."/>
            <person name="Clum A."/>
            <person name="Dos Santos R.A."/>
            <person name="Damasio A.R."/>
            <person name="Diallinas G."/>
            <person name="Emri T."/>
            <person name="Fekete E."/>
            <person name="Flipphi M."/>
            <person name="Freyberg S."/>
            <person name="Gallo A."/>
            <person name="Gournas C."/>
            <person name="Habgood R."/>
            <person name="Hainaut M."/>
            <person name="Harispe M.L."/>
            <person name="Henrissat B."/>
            <person name="Hilden K.S."/>
            <person name="Hope R."/>
            <person name="Hossain A."/>
            <person name="Karabika E."/>
            <person name="Karaffa L."/>
            <person name="Karanyi Z."/>
            <person name="Krasevec N."/>
            <person name="Kuo A."/>
            <person name="Kusch H."/>
            <person name="LaButti K."/>
            <person name="Lagendijk E.L."/>
            <person name="Lapidus A."/>
            <person name="Levasseur A."/>
            <person name="Lindquist E."/>
            <person name="Lipzen A."/>
            <person name="Logrieco A.F."/>
            <person name="MacCabe A."/>
            <person name="Maekelae M.R."/>
            <person name="Malavazi I."/>
            <person name="Melin P."/>
            <person name="Meyer V."/>
            <person name="Mielnichuk N."/>
            <person name="Miskei M."/>
            <person name="Molnar A.P."/>
            <person name="Mule G."/>
            <person name="Ngan C.Y."/>
            <person name="Orejas M."/>
            <person name="Orosz E."/>
            <person name="Ouedraogo J.P."/>
            <person name="Overkamp K.M."/>
            <person name="Park H.-S."/>
            <person name="Perrone G."/>
            <person name="Piumi F."/>
            <person name="Punt P.J."/>
            <person name="Ram A.F."/>
            <person name="Ramon A."/>
            <person name="Rauscher S."/>
            <person name="Record E."/>
            <person name="Riano-Pachon D.M."/>
            <person name="Robert V."/>
            <person name="Roehrig J."/>
            <person name="Ruller R."/>
            <person name="Salamov A."/>
            <person name="Salih N.S."/>
            <person name="Samson R.A."/>
            <person name="Sandor E."/>
            <person name="Sanguinetti M."/>
            <person name="Schuetze T."/>
            <person name="Sepcic K."/>
            <person name="Shelest E."/>
            <person name="Sherlock G."/>
            <person name="Sophianopoulou V."/>
            <person name="Squina F.M."/>
            <person name="Sun H."/>
            <person name="Susca A."/>
            <person name="Todd R.B."/>
            <person name="Tsang A."/>
            <person name="Unkles S.E."/>
            <person name="van de Wiele N."/>
            <person name="van Rossen-Uffink D."/>
            <person name="Oliveira J.V."/>
            <person name="Vesth T.C."/>
            <person name="Visser J."/>
            <person name="Yu J.-H."/>
            <person name="Zhou M."/>
            <person name="Andersen M.R."/>
            <person name="Archer D.B."/>
            <person name="Baker S.E."/>
            <person name="Benoit I."/>
            <person name="Brakhage A.A."/>
            <person name="Braus G.H."/>
            <person name="Fischer R."/>
            <person name="Frisvad J.C."/>
            <person name="Goldman G.H."/>
            <person name="Houbraken J."/>
            <person name="Oakley B."/>
            <person name="Pocsi I."/>
            <person name="Scazzocchio C."/>
            <person name="Seiboth B."/>
            <person name="vanKuyk P.A."/>
            <person name="Wortman J."/>
            <person name="Dyer P.S."/>
            <person name="Grigoriev I.V."/>
        </authorList>
    </citation>
    <scope>NUCLEOTIDE SEQUENCE [LARGE SCALE GENOMIC DNA]</scope>
    <source>
        <strain evidence="3">CBS 506.65</strain>
    </source>
</reference>
<organism evidence="2 3">
    <name type="scientific">Penicilliopsis zonata CBS 506.65</name>
    <dbReference type="NCBI Taxonomy" id="1073090"/>
    <lineage>
        <taxon>Eukaryota</taxon>
        <taxon>Fungi</taxon>
        <taxon>Dikarya</taxon>
        <taxon>Ascomycota</taxon>
        <taxon>Pezizomycotina</taxon>
        <taxon>Eurotiomycetes</taxon>
        <taxon>Eurotiomycetidae</taxon>
        <taxon>Eurotiales</taxon>
        <taxon>Aspergillaceae</taxon>
        <taxon>Penicilliopsis</taxon>
    </lineage>
</organism>
<gene>
    <name evidence="2" type="ORF">ASPZODRAFT_147593</name>
</gene>
<dbReference type="PANTHER" id="PTHR35896:SF3">
    <property type="entry name" value="MAJOR FACILITATOR SUPERFAMILY TRANSPORTER"/>
    <property type="match status" value="1"/>
</dbReference>
<evidence type="ECO:0000313" key="2">
    <source>
        <dbReference type="EMBL" id="OJJ42288.1"/>
    </source>
</evidence>
<feature type="transmembrane region" description="Helical" evidence="1">
    <location>
        <begin position="34"/>
        <end position="57"/>
    </location>
</feature>
<keyword evidence="1" id="KW-0812">Transmembrane</keyword>
<dbReference type="InterPro" id="IPR053008">
    <property type="entry name" value="Phomopsin_biosynth_assoc"/>
</dbReference>
<evidence type="ECO:0000256" key="1">
    <source>
        <dbReference type="SAM" id="Phobius"/>
    </source>
</evidence>
<dbReference type="VEuPathDB" id="FungiDB:ASPZODRAFT_147593"/>
<dbReference type="Proteomes" id="UP000184188">
    <property type="component" value="Unassembled WGS sequence"/>
</dbReference>
<dbReference type="OrthoDB" id="4506529at2759"/>
<dbReference type="AlphaFoldDB" id="A0A1L9S552"/>
<keyword evidence="1" id="KW-0472">Membrane</keyword>
<evidence type="ECO:0000313" key="3">
    <source>
        <dbReference type="Proteomes" id="UP000184188"/>
    </source>
</evidence>
<dbReference type="EMBL" id="KV878362">
    <property type="protein sequence ID" value="OJJ42288.1"/>
    <property type="molecule type" value="Genomic_DNA"/>
</dbReference>
<proteinExistence type="predicted"/>
<dbReference type="RefSeq" id="XP_022576798.1">
    <property type="nucleotide sequence ID" value="XM_022725274.1"/>
</dbReference>
<keyword evidence="1" id="KW-1133">Transmembrane helix</keyword>
<dbReference type="GeneID" id="34611739"/>
<name>A0A1L9S552_9EURO</name>